<accession>A0A7X3LVW4</accession>
<gene>
    <name evidence="7" type="ORF">GR183_14055</name>
</gene>
<evidence type="ECO:0000256" key="1">
    <source>
        <dbReference type="ARBA" id="ARBA00004651"/>
    </source>
</evidence>
<protein>
    <submittedName>
        <fullName evidence="7">LysE family transporter</fullName>
    </submittedName>
</protein>
<feature type="transmembrane region" description="Helical" evidence="6">
    <location>
        <begin position="6"/>
        <end position="28"/>
    </location>
</feature>
<feature type="transmembrane region" description="Helical" evidence="6">
    <location>
        <begin position="61"/>
        <end position="88"/>
    </location>
</feature>
<evidence type="ECO:0000256" key="3">
    <source>
        <dbReference type="ARBA" id="ARBA00022692"/>
    </source>
</evidence>
<dbReference type="EMBL" id="WUMV01000006">
    <property type="protein sequence ID" value="MXN66033.1"/>
    <property type="molecule type" value="Genomic_DNA"/>
</dbReference>
<keyword evidence="8" id="KW-1185">Reference proteome</keyword>
<feature type="transmembrane region" description="Helical" evidence="6">
    <location>
        <begin position="131"/>
        <end position="153"/>
    </location>
</feature>
<organism evidence="7 8">
    <name type="scientific">Stappia sediminis</name>
    <dbReference type="NCBI Taxonomy" id="2692190"/>
    <lineage>
        <taxon>Bacteria</taxon>
        <taxon>Pseudomonadati</taxon>
        <taxon>Pseudomonadota</taxon>
        <taxon>Alphaproteobacteria</taxon>
        <taxon>Hyphomicrobiales</taxon>
        <taxon>Stappiaceae</taxon>
        <taxon>Stappia</taxon>
    </lineage>
</organism>
<evidence type="ECO:0000256" key="4">
    <source>
        <dbReference type="ARBA" id="ARBA00022989"/>
    </source>
</evidence>
<comment type="caution">
    <text evidence="7">The sequence shown here is derived from an EMBL/GenBank/DDBJ whole genome shotgun (WGS) entry which is preliminary data.</text>
</comment>
<proteinExistence type="predicted"/>
<comment type="subcellular location">
    <subcellularLocation>
        <location evidence="1">Cell membrane</location>
        <topology evidence="1">Multi-pass membrane protein</topology>
    </subcellularLocation>
</comment>
<keyword evidence="3 6" id="KW-0812">Transmembrane</keyword>
<feature type="transmembrane region" description="Helical" evidence="6">
    <location>
        <begin position="159"/>
        <end position="184"/>
    </location>
</feature>
<dbReference type="GO" id="GO:0005886">
    <property type="term" value="C:plasma membrane"/>
    <property type="evidence" value="ECO:0007669"/>
    <property type="project" value="UniProtKB-SubCell"/>
</dbReference>
<evidence type="ECO:0000256" key="2">
    <source>
        <dbReference type="ARBA" id="ARBA00022475"/>
    </source>
</evidence>
<dbReference type="GO" id="GO:0015171">
    <property type="term" value="F:amino acid transmembrane transporter activity"/>
    <property type="evidence" value="ECO:0007669"/>
    <property type="project" value="TreeGrafter"/>
</dbReference>
<evidence type="ECO:0000313" key="8">
    <source>
        <dbReference type="Proteomes" id="UP000433101"/>
    </source>
</evidence>
<dbReference type="AlphaFoldDB" id="A0A7X3LVW4"/>
<dbReference type="Pfam" id="PF01810">
    <property type="entry name" value="LysE"/>
    <property type="match status" value="1"/>
</dbReference>
<dbReference type="InterPro" id="IPR001123">
    <property type="entry name" value="LeuE-type"/>
</dbReference>
<keyword evidence="2" id="KW-1003">Cell membrane</keyword>
<dbReference type="Proteomes" id="UP000433101">
    <property type="component" value="Unassembled WGS sequence"/>
</dbReference>
<keyword evidence="4 6" id="KW-1133">Transmembrane helix</keyword>
<keyword evidence="5 6" id="KW-0472">Membrane</keyword>
<evidence type="ECO:0000256" key="5">
    <source>
        <dbReference type="ARBA" id="ARBA00023136"/>
    </source>
</evidence>
<reference evidence="7 8" key="1">
    <citation type="submission" date="2019-12" db="EMBL/GenBank/DDBJ databases">
        <authorList>
            <person name="Li M."/>
        </authorList>
    </citation>
    <scope>NUCLEOTIDE SEQUENCE [LARGE SCALE GENOMIC DNA]</scope>
    <source>
        <strain evidence="7 8">GBMRC 2046</strain>
    </source>
</reference>
<evidence type="ECO:0000313" key="7">
    <source>
        <dbReference type="EMBL" id="MXN66033.1"/>
    </source>
</evidence>
<dbReference type="PIRSF" id="PIRSF006324">
    <property type="entry name" value="LeuE"/>
    <property type="match status" value="1"/>
</dbReference>
<sequence length="222" mass="23667">MDFEAVALFALTEFLLSMTPGPAVLLVVGLSMRKGFGNGFAATAGILSVNAIYFALSALGIGALILASATLFTAIKWAGAAYLAYLGIQMLRPLFSRRKAEEGDGSALDLDKAASLSVSTREDFRKSFWRGFILQAANPKIIVFFVAILPQFISPEGNVAGQLAVFGAVSVLLELPILAFYGMASAKSAAIMKQRVVDWVEGISGGMLIMMGWALALYRRAE</sequence>
<name>A0A7X3LVW4_9HYPH</name>
<feature type="transmembrane region" description="Helical" evidence="6">
    <location>
        <begin position="35"/>
        <end position="55"/>
    </location>
</feature>
<dbReference type="RefSeq" id="WP_160776261.1">
    <property type="nucleotide sequence ID" value="NZ_WUMV01000006.1"/>
</dbReference>
<dbReference type="PANTHER" id="PTHR30086">
    <property type="entry name" value="ARGININE EXPORTER PROTEIN ARGO"/>
    <property type="match status" value="1"/>
</dbReference>
<dbReference type="PANTHER" id="PTHR30086:SF20">
    <property type="entry name" value="ARGININE EXPORTER PROTEIN ARGO-RELATED"/>
    <property type="match status" value="1"/>
</dbReference>
<evidence type="ECO:0000256" key="6">
    <source>
        <dbReference type="SAM" id="Phobius"/>
    </source>
</evidence>